<dbReference type="PIRSF" id="PIRSF000883">
    <property type="entry name" value="Pesterase_MJ0912"/>
    <property type="match status" value="1"/>
</dbReference>
<dbReference type="InterPro" id="IPR024654">
    <property type="entry name" value="Calcineurin-like_PHP_lpxH"/>
</dbReference>
<name>A0A538T4J7_UNCEI</name>
<dbReference type="InterPro" id="IPR029052">
    <property type="entry name" value="Metallo-depent_PP-like"/>
</dbReference>
<dbReference type="AlphaFoldDB" id="A0A538T4J7"/>
<comment type="caution">
    <text evidence="3">The sequence shown here is derived from an EMBL/GenBank/DDBJ whole genome shotgun (WGS) entry which is preliminary data.</text>
</comment>
<gene>
    <name evidence="3" type="ORF">E6K76_07445</name>
</gene>
<dbReference type="InterPro" id="IPR011152">
    <property type="entry name" value="Pesterase_MJ0912"/>
</dbReference>
<accession>A0A538T4J7</accession>
<dbReference type="EMBL" id="VBOW01000032">
    <property type="protein sequence ID" value="TMQ58569.1"/>
    <property type="molecule type" value="Genomic_DNA"/>
</dbReference>
<reference evidence="3 4" key="1">
    <citation type="journal article" date="2019" name="Nat. Microbiol.">
        <title>Mediterranean grassland soil C-N compound turnover is dependent on rainfall and depth, and is mediated by genomically divergent microorganisms.</title>
        <authorList>
            <person name="Diamond S."/>
            <person name="Andeer P.F."/>
            <person name="Li Z."/>
            <person name="Crits-Christoph A."/>
            <person name="Burstein D."/>
            <person name="Anantharaman K."/>
            <person name="Lane K.R."/>
            <person name="Thomas B.C."/>
            <person name="Pan C."/>
            <person name="Northen T.R."/>
            <person name="Banfield J.F."/>
        </authorList>
    </citation>
    <scope>NUCLEOTIDE SEQUENCE [LARGE SCALE GENOMIC DNA]</scope>
    <source>
        <strain evidence="3">WS_6</strain>
    </source>
</reference>
<sequence>MIREPDLEGPIAFLGGLYSNHIALRAVLADARRRGARRIFCLGDLGGFGPNPGKIYPILEEFRVTTVAGNYDESLAMGLPDCGCGYTHPSDNFFAQLSYDYTNRRTTDAERERLAALPKSIRFTRGGRRHLLCHGSPRRINEFLWDSACSDAFLMRLLREAGAETILCAHTGIHWQRTLVDGGLFVNAGAVGRPANDGRTEVWYAFFGAGRHEAEFVPVAYDFEALAREMEEEGLPAEFVETIRTGWWTTCLEILPARERARGKF</sequence>
<dbReference type="Gene3D" id="3.60.21.10">
    <property type="match status" value="1"/>
</dbReference>
<comment type="similarity">
    <text evidence="1">Belongs to the metallophosphoesterase superfamily. YfcE family.</text>
</comment>
<evidence type="ECO:0000256" key="1">
    <source>
        <dbReference type="ARBA" id="ARBA00008950"/>
    </source>
</evidence>
<proteinExistence type="inferred from homology"/>
<dbReference type="SUPFAM" id="SSF56300">
    <property type="entry name" value="Metallo-dependent phosphatases"/>
    <property type="match status" value="1"/>
</dbReference>
<evidence type="ECO:0000313" key="4">
    <source>
        <dbReference type="Proteomes" id="UP000316852"/>
    </source>
</evidence>
<dbReference type="Pfam" id="PF12850">
    <property type="entry name" value="Metallophos_2"/>
    <property type="match status" value="1"/>
</dbReference>
<protein>
    <submittedName>
        <fullName evidence="3">Metallophosphoesterase family protein</fullName>
    </submittedName>
</protein>
<dbReference type="Proteomes" id="UP000316852">
    <property type="component" value="Unassembled WGS sequence"/>
</dbReference>
<feature type="domain" description="Calcineurin-like phosphoesterase" evidence="2">
    <location>
        <begin position="23"/>
        <end position="199"/>
    </location>
</feature>
<dbReference type="CDD" id="cd00838">
    <property type="entry name" value="MPP_superfamily"/>
    <property type="match status" value="1"/>
</dbReference>
<evidence type="ECO:0000313" key="3">
    <source>
        <dbReference type="EMBL" id="TMQ58569.1"/>
    </source>
</evidence>
<evidence type="ECO:0000259" key="2">
    <source>
        <dbReference type="Pfam" id="PF12850"/>
    </source>
</evidence>
<organism evidence="3 4">
    <name type="scientific">Eiseniibacteriota bacterium</name>
    <dbReference type="NCBI Taxonomy" id="2212470"/>
    <lineage>
        <taxon>Bacteria</taxon>
        <taxon>Candidatus Eiseniibacteriota</taxon>
    </lineage>
</organism>